<evidence type="ECO:0000313" key="2">
    <source>
        <dbReference type="EMBL" id="MFC0679772.1"/>
    </source>
</evidence>
<evidence type="ECO:0000259" key="1">
    <source>
        <dbReference type="Pfam" id="PF13519"/>
    </source>
</evidence>
<keyword evidence="3" id="KW-1185">Reference proteome</keyword>
<dbReference type="PANTHER" id="PTHR35023:SF1">
    <property type="entry name" value="MG-PROTOPORPHYRIN IX CHELATASE"/>
    <property type="match status" value="1"/>
</dbReference>
<sequence length="208" mass="23158">MIRGGRWSTGPARQRGDAPSARIHWLRTLQAKRDAPLDASHLRYRPAGPGVEVLHCFVLDCSGSMLAADKLARAKRVLLDLFDSAARKRHRVALVCFGGAGAQRRFGPAIPRWWNERWVQPIGGGGGTPLHQGLDEARRVLHDAARSAAGAERWLWLLSDGRTTERPPVPQADRRVVIDFETAAVRWGVCQELAGQWQADYLRAENFD</sequence>
<dbReference type="Gene3D" id="3.40.50.410">
    <property type="entry name" value="von Willebrand factor, type A domain"/>
    <property type="match status" value="1"/>
</dbReference>
<protein>
    <submittedName>
        <fullName evidence="2">VWA domain-containing protein</fullName>
    </submittedName>
</protein>
<dbReference type="InterPro" id="IPR052989">
    <property type="entry name" value="Mg-chelatase_DI-like"/>
</dbReference>
<organism evidence="2 3">
    <name type="scientific">Lysobacter korlensis</name>
    <dbReference type="NCBI Taxonomy" id="553636"/>
    <lineage>
        <taxon>Bacteria</taxon>
        <taxon>Pseudomonadati</taxon>
        <taxon>Pseudomonadota</taxon>
        <taxon>Gammaproteobacteria</taxon>
        <taxon>Lysobacterales</taxon>
        <taxon>Lysobacteraceae</taxon>
        <taxon>Lysobacter</taxon>
    </lineage>
</organism>
<gene>
    <name evidence="2" type="ORF">ACFFGH_18180</name>
</gene>
<evidence type="ECO:0000313" key="3">
    <source>
        <dbReference type="Proteomes" id="UP001589896"/>
    </source>
</evidence>
<dbReference type="InterPro" id="IPR036465">
    <property type="entry name" value="vWFA_dom_sf"/>
</dbReference>
<accession>A0ABV6RS17</accession>
<dbReference type="Proteomes" id="UP001589896">
    <property type="component" value="Unassembled WGS sequence"/>
</dbReference>
<dbReference type="Pfam" id="PF13519">
    <property type="entry name" value="VWA_2"/>
    <property type="match status" value="1"/>
</dbReference>
<dbReference type="PANTHER" id="PTHR35023">
    <property type="entry name" value="CHELATASE-RELATED"/>
    <property type="match status" value="1"/>
</dbReference>
<dbReference type="EMBL" id="JBHLTG010000004">
    <property type="protein sequence ID" value="MFC0679772.1"/>
    <property type="molecule type" value="Genomic_DNA"/>
</dbReference>
<comment type="caution">
    <text evidence="2">The sequence shown here is derived from an EMBL/GenBank/DDBJ whole genome shotgun (WGS) entry which is preliminary data.</text>
</comment>
<proteinExistence type="predicted"/>
<dbReference type="RefSeq" id="WP_386670843.1">
    <property type="nucleotide sequence ID" value="NZ_JBHLTG010000004.1"/>
</dbReference>
<feature type="domain" description="VWFA" evidence="1">
    <location>
        <begin position="57"/>
        <end position="161"/>
    </location>
</feature>
<name>A0ABV6RS17_9GAMM</name>
<dbReference type="SUPFAM" id="SSF53300">
    <property type="entry name" value="vWA-like"/>
    <property type="match status" value="1"/>
</dbReference>
<dbReference type="InterPro" id="IPR002035">
    <property type="entry name" value="VWF_A"/>
</dbReference>
<reference evidence="2 3" key="1">
    <citation type="submission" date="2024-09" db="EMBL/GenBank/DDBJ databases">
        <authorList>
            <person name="Sun Q."/>
            <person name="Mori K."/>
        </authorList>
    </citation>
    <scope>NUCLEOTIDE SEQUENCE [LARGE SCALE GENOMIC DNA]</scope>
    <source>
        <strain evidence="2 3">KCTC 23076</strain>
    </source>
</reference>